<keyword evidence="1" id="KW-1185">Reference proteome</keyword>
<dbReference type="InterPro" id="IPR011989">
    <property type="entry name" value="ARM-like"/>
</dbReference>
<dbReference type="Proteomes" id="UP000025227">
    <property type="component" value="Unplaced"/>
</dbReference>
<sequence>MRGKRAHLRSTGAPLETLMEDMDFDENSPPIPQKDPEAVVADMITASEVPKRKAVRKTASKKIIPELEVEATEKNIVTEKLEYFLSNYNALLEKACKNEKGQKALIRRLWTDHDEVVEKCTINNLRHALWEPSFISCTEGVKLCAYALRKIGFRSALLLMKKMVVAGASSATCNHLGQVIYTAWRMAVKEENEEMMKQIEAEMITGIIHDAVLLPLNLSSKFIHILSSFSVENADKAKMEGMLVRCFESVLWIGLESCHDQVRYAASTILLGFYPLIDDDDFKREEYLNKQNAIMLNMLKDDCTAIRMVATKKVLKILSMYWNFVPREFVKQYMTIIVDTLSRDSVVGVRLAVFEGMRYLIGVPACLNAAEHALKCIALNGINDKNERVRVAAFQMLKMLKGHRYIRFFDVAPMEEVLARLQVETSESVRREIVPLIFKSFFPDRERADQGERMRRIAFLIKHGRICSLTFHRLLFPLGLITVKDAVEHILFMTIVVYRSFSRGMSADATIDGSLRLDDTIATLSGPSQEIPMPDEDSQVWKRNQVFLECVVVMWMSMRKALMETKYAVEKQKLDNLETKVFKKLFQCFRNTSLIGTTMLIGSMLPPSSMDSITQSVLSLLNEKVVDESVMEPYLEATAQWRIEHLFEIINLGLNLLQTEISGRSCSPPEKKRRSPDLPPVDRLRKALRYLKYLLRSYTTNQMVTCNHLYQLEKFYKKLSTIRHFVDIRLGNEVVDIGIPDSLIVETFEMKQTLCAVLINCKDRSEDDTDHAARFMNDMCDELEWFESEVLSGMSSIRSDDLIPFLVHLSETMLRNIGFTMAAWDFSDAARSPSPDSCLEESASRRVRDYPEIASRLVVSFCSSSAPGILLPAVVTAARRLLDIEFINCSPLLPVLDFIPKWIIRCTKEDDQMDEKATADAYLSLWKALLERSEYTETMLDKSINICAVLLLNYLTQSNENARDVPDPRLHDYEITMPISIILHKVIFKHKLLITKFMERVGGLSCSDLLCSDDLDGDSCLLRLGSCAQLALLCDLSAHGIRSVGNSASTVHRTSQNVADLLVILRDRVEFVAKENPPEDNMILYQLRAMFE</sequence>
<dbReference type="Gene3D" id="1.25.10.10">
    <property type="entry name" value="Leucine-rich Repeat Variant"/>
    <property type="match status" value="1"/>
</dbReference>
<dbReference type="AlphaFoldDB" id="A0A7I4YTT8"/>
<reference evidence="2" key="1">
    <citation type="submission" date="2020-12" db="UniProtKB">
        <authorList>
            <consortium name="WormBaseParasite"/>
        </authorList>
    </citation>
    <scope>IDENTIFICATION</scope>
    <source>
        <strain evidence="2">MHco3</strain>
    </source>
</reference>
<dbReference type="GO" id="GO:0000070">
    <property type="term" value="P:mitotic sister chromatid segregation"/>
    <property type="evidence" value="ECO:0007669"/>
    <property type="project" value="TreeGrafter"/>
</dbReference>
<dbReference type="GO" id="GO:0000796">
    <property type="term" value="C:condensin complex"/>
    <property type="evidence" value="ECO:0007669"/>
    <property type="project" value="TreeGrafter"/>
</dbReference>
<name>A0A7I4YTT8_HAECO</name>
<dbReference type="InterPro" id="IPR024741">
    <property type="entry name" value="Condensin2_G2"/>
</dbReference>
<dbReference type="WBParaSite" id="HCON_00146140-00001">
    <property type="protein sequence ID" value="HCON_00146140-00001"/>
    <property type="gene ID" value="HCON_00146140"/>
</dbReference>
<dbReference type="OMA" id="IDAMIYR"/>
<dbReference type="Pfam" id="PF12422">
    <property type="entry name" value="Condensin2nSMC"/>
    <property type="match status" value="1"/>
</dbReference>
<dbReference type="PANTHER" id="PTHR16199:SF4">
    <property type="entry name" value="CONDENSIN-2 COMPLEX SUBUNIT G2"/>
    <property type="match status" value="1"/>
</dbReference>
<evidence type="ECO:0000313" key="2">
    <source>
        <dbReference type="WBParaSite" id="HCON_00146140-00001"/>
    </source>
</evidence>
<protein>
    <submittedName>
        <fullName evidence="2">Condensin complex subunit 1</fullName>
    </submittedName>
</protein>
<dbReference type="OrthoDB" id="10062843at2759"/>
<dbReference type="GO" id="GO:0005634">
    <property type="term" value="C:nucleus"/>
    <property type="evidence" value="ECO:0007669"/>
    <property type="project" value="InterPro"/>
</dbReference>
<accession>A0A7I4YTT8</accession>
<organism evidence="1 2">
    <name type="scientific">Haemonchus contortus</name>
    <name type="common">Barber pole worm</name>
    <dbReference type="NCBI Taxonomy" id="6289"/>
    <lineage>
        <taxon>Eukaryota</taxon>
        <taxon>Metazoa</taxon>
        <taxon>Ecdysozoa</taxon>
        <taxon>Nematoda</taxon>
        <taxon>Chromadorea</taxon>
        <taxon>Rhabditida</taxon>
        <taxon>Rhabditina</taxon>
        <taxon>Rhabditomorpha</taxon>
        <taxon>Strongyloidea</taxon>
        <taxon>Trichostrongylidae</taxon>
        <taxon>Haemonchus</taxon>
    </lineage>
</organism>
<dbReference type="InterPro" id="IPR016024">
    <property type="entry name" value="ARM-type_fold"/>
</dbReference>
<proteinExistence type="predicted"/>
<dbReference type="PANTHER" id="PTHR16199">
    <property type="entry name" value="CONDENSIN-2 COMPLEX SUBUNIT G2"/>
    <property type="match status" value="1"/>
</dbReference>
<evidence type="ECO:0000313" key="1">
    <source>
        <dbReference type="Proteomes" id="UP000025227"/>
    </source>
</evidence>
<dbReference type="SUPFAM" id="SSF48371">
    <property type="entry name" value="ARM repeat"/>
    <property type="match status" value="1"/>
</dbReference>